<dbReference type="Pfam" id="PF13377">
    <property type="entry name" value="Peripla_BP_3"/>
    <property type="match status" value="1"/>
</dbReference>
<sequence length="347" mass="37207">MPAMGTPTTARRRTGGPSIEDVARLAGVSAQTVSRVANGATVVRPVTRDRVLEAMAQLGYSPNRVARALRSGRFGTIGLLAQSFDRTGEARVTEAVLEAAEVEDYSVTLLHVRTTGAAEWTHAAQQLSHRAIDGLVIIRAEHDTPETLALPPGLPVVASYSRLVGHYPAVAADQVQGTRDAVGHLLALGHRTVHHVSGPASSEPAMVRAAAWRRRLEEEGVRAPRPYPGDWTPRSGYAAGLEMADDPEVTAVFCANDETAFGVLRALHERGRRVPQDVSVVGFDGIALAEYSSPPLTTVAQDFHRSGRELVALLLRQMRTSEPPDLEPVMIPTQLVVRASTGPPSSR</sequence>
<dbReference type="Gene3D" id="3.40.50.2300">
    <property type="match status" value="2"/>
</dbReference>
<dbReference type="InterPro" id="IPR010982">
    <property type="entry name" value="Lambda_DNA-bd_dom_sf"/>
</dbReference>
<proteinExistence type="predicted"/>
<evidence type="ECO:0000256" key="3">
    <source>
        <dbReference type="ARBA" id="ARBA00023163"/>
    </source>
</evidence>
<organism evidence="5 6">
    <name type="scientific">Cellulomonas marina</name>
    <dbReference type="NCBI Taxonomy" id="988821"/>
    <lineage>
        <taxon>Bacteria</taxon>
        <taxon>Bacillati</taxon>
        <taxon>Actinomycetota</taxon>
        <taxon>Actinomycetes</taxon>
        <taxon>Micrococcales</taxon>
        <taxon>Cellulomonadaceae</taxon>
        <taxon>Cellulomonas</taxon>
    </lineage>
</organism>
<dbReference type="InterPro" id="IPR028082">
    <property type="entry name" value="Peripla_BP_I"/>
</dbReference>
<protein>
    <submittedName>
        <fullName evidence="5">DNA-binding transcriptional regulator, LacI/PurR family</fullName>
    </submittedName>
</protein>
<dbReference type="PANTHER" id="PTHR30146:SF153">
    <property type="entry name" value="LACTOSE OPERON REPRESSOR"/>
    <property type="match status" value="1"/>
</dbReference>
<dbReference type="InterPro" id="IPR046335">
    <property type="entry name" value="LacI/GalR-like_sensor"/>
</dbReference>
<dbReference type="GO" id="GO:0003700">
    <property type="term" value="F:DNA-binding transcription factor activity"/>
    <property type="evidence" value="ECO:0007669"/>
    <property type="project" value="TreeGrafter"/>
</dbReference>
<dbReference type="SUPFAM" id="SSF53822">
    <property type="entry name" value="Periplasmic binding protein-like I"/>
    <property type="match status" value="1"/>
</dbReference>
<evidence type="ECO:0000313" key="6">
    <source>
        <dbReference type="Proteomes" id="UP000199012"/>
    </source>
</evidence>
<dbReference type="PROSITE" id="PS50932">
    <property type="entry name" value="HTH_LACI_2"/>
    <property type="match status" value="1"/>
</dbReference>
<dbReference type="PANTHER" id="PTHR30146">
    <property type="entry name" value="LACI-RELATED TRANSCRIPTIONAL REPRESSOR"/>
    <property type="match status" value="1"/>
</dbReference>
<reference evidence="5 6" key="1">
    <citation type="submission" date="2016-10" db="EMBL/GenBank/DDBJ databases">
        <authorList>
            <person name="de Groot N.N."/>
        </authorList>
    </citation>
    <scope>NUCLEOTIDE SEQUENCE [LARGE SCALE GENOMIC DNA]</scope>
    <source>
        <strain evidence="5 6">CGMCC 4.6945</strain>
    </source>
</reference>
<evidence type="ECO:0000256" key="1">
    <source>
        <dbReference type="ARBA" id="ARBA00023015"/>
    </source>
</evidence>
<dbReference type="SMART" id="SM00354">
    <property type="entry name" value="HTH_LACI"/>
    <property type="match status" value="1"/>
</dbReference>
<dbReference type="InterPro" id="IPR000843">
    <property type="entry name" value="HTH_LacI"/>
</dbReference>
<dbReference type="CDD" id="cd01392">
    <property type="entry name" value="HTH_LacI"/>
    <property type="match status" value="1"/>
</dbReference>
<evidence type="ECO:0000259" key="4">
    <source>
        <dbReference type="PROSITE" id="PS50932"/>
    </source>
</evidence>
<keyword evidence="6" id="KW-1185">Reference proteome</keyword>
<dbReference type="Pfam" id="PF00356">
    <property type="entry name" value="LacI"/>
    <property type="match status" value="1"/>
</dbReference>
<evidence type="ECO:0000256" key="2">
    <source>
        <dbReference type="ARBA" id="ARBA00023125"/>
    </source>
</evidence>
<feature type="domain" description="HTH lacI-type" evidence="4">
    <location>
        <begin position="17"/>
        <end position="71"/>
    </location>
</feature>
<name>A0A1I1AJ09_9CELL</name>
<dbReference type="EMBL" id="FOKA01000019">
    <property type="protein sequence ID" value="SFB38021.1"/>
    <property type="molecule type" value="Genomic_DNA"/>
</dbReference>
<dbReference type="PRINTS" id="PR00036">
    <property type="entry name" value="HTHLACI"/>
</dbReference>
<dbReference type="CDD" id="cd01574">
    <property type="entry name" value="PBP1_LacI"/>
    <property type="match status" value="1"/>
</dbReference>
<dbReference type="AlphaFoldDB" id="A0A1I1AJ09"/>
<keyword evidence="1" id="KW-0805">Transcription regulation</keyword>
<dbReference type="Gene3D" id="1.10.260.40">
    <property type="entry name" value="lambda repressor-like DNA-binding domains"/>
    <property type="match status" value="1"/>
</dbReference>
<evidence type="ECO:0000313" key="5">
    <source>
        <dbReference type="EMBL" id="SFB38021.1"/>
    </source>
</evidence>
<dbReference type="Proteomes" id="UP000199012">
    <property type="component" value="Unassembled WGS sequence"/>
</dbReference>
<dbReference type="SUPFAM" id="SSF47413">
    <property type="entry name" value="lambda repressor-like DNA-binding domains"/>
    <property type="match status" value="1"/>
</dbReference>
<keyword evidence="2 5" id="KW-0238">DNA-binding</keyword>
<accession>A0A1I1AJ09</accession>
<keyword evidence="3" id="KW-0804">Transcription</keyword>
<dbReference type="STRING" id="988821.SAMN05421867_11913"/>
<dbReference type="GO" id="GO:0000976">
    <property type="term" value="F:transcription cis-regulatory region binding"/>
    <property type="evidence" value="ECO:0007669"/>
    <property type="project" value="TreeGrafter"/>
</dbReference>
<gene>
    <name evidence="5" type="ORF">SAMN05421867_11913</name>
</gene>